<keyword evidence="3" id="KW-1185">Reference proteome</keyword>
<feature type="non-terminal residue" evidence="2">
    <location>
        <position position="219"/>
    </location>
</feature>
<keyword evidence="1" id="KW-0472">Membrane</keyword>
<protein>
    <submittedName>
        <fullName evidence="2">Uncharacterized protein</fullName>
    </submittedName>
</protein>
<keyword evidence="1" id="KW-1133">Transmembrane helix</keyword>
<proteinExistence type="predicted"/>
<feature type="transmembrane region" description="Helical" evidence="1">
    <location>
        <begin position="101"/>
        <end position="123"/>
    </location>
</feature>
<dbReference type="AlphaFoldDB" id="A0AAN5IGD2"/>
<reference evidence="3" key="1">
    <citation type="submission" date="2022-10" db="EMBL/GenBank/DDBJ databases">
        <title>Genome assembly of Pristionchus species.</title>
        <authorList>
            <person name="Yoshida K."/>
            <person name="Sommer R.J."/>
        </authorList>
    </citation>
    <scope>NUCLEOTIDE SEQUENCE [LARGE SCALE GENOMIC DNA]</scope>
    <source>
        <strain evidence="3">RS5460</strain>
    </source>
</reference>
<evidence type="ECO:0000256" key="1">
    <source>
        <dbReference type="SAM" id="Phobius"/>
    </source>
</evidence>
<gene>
    <name evidence="2" type="ORF">PMAYCL1PPCAC_32881</name>
</gene>
<accession>A0AAN5IGD2</accession>
<evidence type="ECO:0000313" key="2">
    <source>
        <dbReference type="EMBL" id="GMR62686.1"/>
    </source>
</evidence>
<evidence type="ECO:0000313" key="3">
    <source>
        <dbReference type="Proteomes" id="UP001328107"/>
    </source>
</evidence>
<organism evidence="2 3">
    <name type="scientific">Pristionchus mayeri</name>
    <dbReference type="NCBI Taxonomy" id="1317129"/>
    <lineage>
        <taxon>Eukaryota</taxon>
        <taxon>Metazoa</taxon>
        <taxon>Ecdysozoa</taxon>
        <taxon>Nematoda</taxon>
        <taxon>Chromadorea</taxon>
        <taxon>Rhabditida</taxon>
        <taxon>Rhabditina</taxon>
        <taxon>Diplogasteromorpha</taxon>
        <taxon>Diplogasteroidea</taxon>
        <taxon>Neodiplogasteridae</taxon>
        <taxon>Pristionchus</taxon>
    </lineage>
</organism>
<dbReference type="EMBL" id="BTRK01000006">
    <property type="protein sequence ID" value="GMR62686.1"/>
    <property type="molecule type" value="Genomic_DNA"/>
</dbReference>
<comment type="caution">
    <text evidence="2">The sequence shown here is derived from an EMBL/GenBank/DDBJ whole genome shotgun (WGS) entry which is preliminary data.</text>
</comment>
<dbReference type="Proteomes" id="UP001328107">
    <property type="component" value="Unassembled WGS sequence"/>
</dbReference>
<sequence>MCPLHGPCSICSNERSQTRTSCCTPKAAAWFIRSYLRRGQSDDEEEKEESLHCVVESTPLTVSCYATLKHDYLYLLLESRLEDLHVLLLLVLQSLARRTQLLLLHCILLLQIPNLLLTLHLVISQCLIHSRLLCFVESTYEVVDVAARGIHHGYSLYMADLVFASLLSSASSAVAYDRCPAHGSTPPLLVRAVPSAGGRASECAEGRTCPSADDDAARI</sequence>
<name>A0AAN5IGD2_9BILA</name>
<keyword evidence="1" id="KW-0812">Transmembrane</keyword>